<evidence type="ECO:0000313" key="3">
    <source>
        <dbReference type="Proteomes" id="UP000823046"/>
    </source>
</evidence>
<comment type="caution">
    <text evidence="2">The sequence shown here is derived from an EMBL/GenBank/DDBJ whole genome shotgun (WGS) entry which is preliminary data.</text>
</comment>
<protein>
    <recommendedName>
        <fullName evidence="1">SAC3/GANP/THP3 conserved domain-containing protein</fullName>
    </recommendedName>
</protein>
<keyword evidence="3" id="KW-1185">Reference proteome</keyword>
<dbReference type="Pfam" id="PF03399">
    <property type="entry name" value="SAC3_GANP"/>
    <property type="match status" value="1"/>
</dbReference>
<evidence type="ECO:0000313" key="2">
    <source>
        <dbReference type="EMBL" id="KAF8819726.1"/>
    </source>
</evidence>
<sequence length="436" mass="49552">MALSTPMGKDGSASIPSLLSNTILYSTKNSSASPHGLNRLGREVLLTPHENDIPPPLPLSSSTSLPSTVNPINALSQSPYNPLLAPLESIAHLLAVQDPLELLDKDRNSSATTGELLEFCSFKEMLEKQQTSTANDLERLNIPQNGDSEARMINRYLALKSFQRSDASKQFKPEETRPLVICRRAIHMILTYFLDADIAFKSFLYRREDNEEYTILDIYNFLRDRLRAIWQDLTVQHGGKHRACIECLEISCRFLILGEGLLCDYPREKFDPVQNSSLMTTCLDKLMSGYKDVSHFLQRTDAMQIRSKNPFLFDILVYQSPHEAEFWAYRILLNIPSENSSGFLDTMATIPSQSWNDPHIRLAITAHQAFHSSNCVRYFKLLKKSKYLMGVLLNKFGNLVRIRSIPALLSSFNRKHGGMKMRLKAFLKQIGCEEEK</sequence>
<accession>A0ABQ7J6X4</accession>
<evidence type="ECO:0000259" key="1">
    <source>
        <dbReference type="Pfam" id="PF03399"/>
    </source>
</evidence>
<feature type="non-terminal residue" evidence="2">
    <location>
        <position position="436"/>
    </location>
</feature>
<organism evidence="2 3">
    <name type="scientific">Cardiosporidium cionae</name>
    <dbReference type="NCBI Taxonomy" id="476202"/>
    <lineage>
        <taxon>Eukaryota</taxon>
        <taxon>Sar</taxon>
        <taxon>Alveolata</taxon>
        <taxon>Apicomplexa</taxon>
        <taxon>Aconoidasida</taxon>
        <taxon>Nephromycida</taxon>
        <taxon>Cardiosporidium</taxon>
    </lineage>
</organism>
<proteinExistence type="predicted"/>
<dbReference type="Proteomes" id="UP000823046">
    <property type="component" value="Unassembled WGS sequence"/>
</dbReference>
<dbReference type="Gene3D" id="1.25.40.990">
    <property type="match status" value="1"/>
</dbReference>
<name>A0ABQ7J6X4_9APIC</name>
<dbReference type="InterPro" id="IPR005062">
    <property type="entry name" value="SAC3/GANP/THP3_conserved"/>
</dbReference>
<dbReference type="EMBL" id="JADAQX010000624">
    <property type="protein sequence ID" value="KAF8819726.1"/>
    <property type="molecule type" value="Genomic_DNA"/>
</dbReference>
<gene>
    <name evidence="2" type="ORF">IE077_004068</name>
</gene>
<dbReference type="PANTHER" id="PTHR12436">
    <property type="entry name" value="80 KDA MCM3-ASSOCIATED PROTEIN"/>
    <property type="match status" value="1"/>
</dbReference>
<feature type="domain" description="SAC3/GANP/THP3 conserved" evidence="1">
    <location>
        <begin position="119"/>
        <end position="433"/>
    </location>
</feature>
<reference evidence="2 3" key="1">
    <citation type="journal article" date="2020" name="bioRxiv">
        <title>Metabolic contributions of an alphaproteobacterial endosymbiont in the apicomplexan Cardiosporidium cionae.</title>
        <authorList>
            <person name="Hunter E.S."/>
            <person name="Paight C.J."/>
            <person name="Lane C.E."/>
        </authorList>
    </citation>
    <scope>NUCLEOTIDE SEQUENCE [LARGE SCALE GENOMIC DNA]</scope>
    <source>
        <strain evidence="2">ESH_2018</strain>
    </source>
</reference>
<dbReference type="InterPro" id="IPR045107">
    <property type="entry name" value="SAC3/GANP/THP3"/>
</dbReference>
<dbReference type="PANTHER" id="PTHR12436:SF3">
    <property type="entry name" value="GERMINAL-CENTER ASSOCIATED NUCLEAR PROTEIN"/>
    <property type="match status" value="1"/>
</dbReference>